<organism evidence="1 2">
    <name type="scientific">Colletotrichum truncatum</name>
    <name type="common">Anthracnose fungus</name>
    <name type="synonym">Colletotrichum capsici</name>
    <dbReference type="NCBI Taxonomy" id="5467"/>
    <lineage>
        <taxon>Eukaryota</taxon>
        <taxon>Fungi</taxon>
        <taxon>Dikarya</taxon>
        <taxon>Ascomycota</taxon>
        <taxon>Pezizomycotina</taxon>
        <taxon>Sordariomycetes</taxon>
        <taxon>Hypocreomycetidae</taxon>
        <taxon>Glomerellales</taxon>
        <taxon>Glomerellaceae</taxon>
        <taxon>Colletotrichum</taxon>
        <taxon>Colletotrichum truncatum species complex</taxon>
    </lineage>
</organism>
<comment type="caution">
    <text evidence="1">The sequence shown here is derived from an EMBL/GenBank/DDBJ whole genome shotgun (WGS) entry which is preliminary data.</text>
</comment>
<protein>
    <submittedName>
        <fullName evidence="1">Uncharacterized protein</fullName>
    </submittedName>
</protein>
<evidence type="ECO:0000313" key="1">
    <source>
        <dbReference type="EMBL" id="KAL0943365.1"/>
    </source>
</evidence>
<reference evidence="1 2" key="1">
    <citation type="journal article" date="2020" name="Phytopathology">
        <title>Genome Sequence Resources of Colletotrichum truncatum, C. plurivorum, C. musicola, and C. sojae: Four Species Pathogenic to Soybean (Glycine max).</title>
        <authorList>
            <person name="Rogerio F."/>
            <person name="Boufleur T.R."/>
            <person name="Ciampi-Guillardi M."/>
            <person name="Sukno S.A."/>
            <person name="Thon M.R."/>
            <person name="Massola Junior N.S."/>
            <person name="Baroncelli R."/>
        </authorList>
    </citation>
    <scope>NUCLEOTIDE SEQUENCE [LARGE SCALE GENOMIC DNA]</scope>
    <source>
        <strain evidence="1 2">CMES1059</strain>
    </source>
</reference>
<dbReference type="Proteomes" id="UP000805649">
    <property type="component" value="Unassembled WGS sequence"/>
</dbReference>
<keyword evidence="2" id="KW-1185">Reference proteome</keyword>
<dbReference type="EMBL" id="VUJX02000001">
    <property type="protein sequence ID" value="KAL0943365.1"/>
    <property type="molecule type" value="Genomic_DNA"/>
</dbReference>
<proteinExistence type="predicted"/>
<accession>A0ACC3ZH48</accession>
<evidence type="ECO:0000313" key="2">
    <source>
        <dbReference type="Proteomes" id="UP000805649"/>
    </source>
</evidence>
<sequence length="277" mass="29276">MRLLALVPIAAAASAAVVDHVEGRANGCNADNCLRAVRANRYGTATMSIRMAECSSYLAVTHTPVASTVYVTETGAEPAVESNTQTIQQRDIETPAPTKAIPAYATACPDAAAFSSACYCFGASPLTITAPTPTITSTIFHTPPATPTLLVDADLRALSCNKPWTCGDTTVPWCSAEGEKGCACFRTAEGRDVCAVPGDCKSTCDSTTDCGTGEVCVKQSCCVGGTCMKVDVCINQAFPQMMFKKRSGKPAWARESDNVDLSRLSLYPHDIRLEHSE</sequence>
<name>A0ACC3ZH48_COLTU</name>
<gene>
    <name evidence="1" type="ORF">CTRU02_201251</name>
</gene>